<dbReference type="Gene3D" id="3.40.50.1980">
    <property type="entry name" value="Nitrogenase molybdenum iron protein domain"/>
    <property type="match status" value="2"/>
</dbReference>
<dbReference type="RefSeq" id="WP_284343260.1">
    <property type="nucleotide sequence ID" value="NZ_BSNS01000024.1"/>
</dbReference>
<keyword evidence="3" id="KW-0813">Transport</keyword>
<feature type="chain" id="PRO_5047401198" evidence="6">
    <location>
        <begin position="25"/>
        <end position="320"/>
    </location>
</feature>
<gene>
    <name evidence="8" type="ORF">GCM10010862_51480</name>
</gene>
<sequence length="320" mass="33620">MPHRALLAAALALAAFAVPASVTAASWTYTDGSGATLTLDEVPTRIIASADAAAGLIPLGIRPVGIYADSPVADSKPLQGLDLAGIEIVGEAWGEIDIEKVAALEPEIVIAEYWPLDEAWSGGETITGPNSPLRALAPVTGPAVGDSILTLIEDYEKLAESLGADLAAQPIADDKAAFATARAQFEETVAAKPGLQVLAVWAAPDALYVAEPTGAAELMDFQRWGLDIITPEVADDRGYWETLSWERADKYQPDLILVDDRAASTLETALAQPTWTTMKAAEAGAVAAWPAFWLRNYGAYAHALDDLTAAIAAADENLVD</sequence>
<evidence type="ECO:0000259" key="7">
    <source>
        <dbReference type="PROSITE" id="PS50983"/>
    </source>
</evidence>
<evidence type="ECO:0000256" key="6">
    <source>
        <dbReference type="SAM" id="SignalP"/>
    </source>
</evidence>
<feature type="domain" description="Fe/B12 periplasmic-binding" evidence="7">
    <location>
        <begin position="44"/>
        <end position="320"/>
    </location>
</feature>
<proteinExistence type="inferred from homology"/>
<keyword evidence="4" id="KW-0410">Iron transport</keyword>
<accession>A0ABQ5WDM8</accession>
<comment type="similarity">
    <text evidence="2">Belongs to the bacterial solute-binding protein 8 family.</text>
</comment>
<organism evidence="8 9">
    <name type="scientific">Devosia nitrariae</name>
    <dbReference type="NCBI Taxonomy" id="2071872"/>
    <lineage>
        <taxon>Bacteria</taxon>
        <taxon>Pseudomonadati</taxon>
        <taxon>Pseudomonadota</taxon>
        <taxon>Alphaproteobacteria</taxon>
        <taxon>Hyphomicrobiales</taxon>
        <taxon>Devosiaceae</taxon>
        <taxon>Devosia</taxon>
    </lineage>
</organism>
<feature type="signal peptide" evidence="6">
    <location>
        <begin position="1"/>
        <end position="24"/>
    </location>
</feature>
<comment type="subcellular location">
    <subcellularLocation>
        <location evidence="1">Cell envelope</location>
    </subcellularLocation>
</comment>
<keyword evidence="9" id="KW-1185">Reference proteome</keyword>
<evidence type="ECO:0000256" key="1">
    <source>
        <dbReference type="ARBA" id="ARBA00004196"/>
    </source>
</evidence>
<evidence type="ECO:0000313" key="9">
    <source>
        <dbReference type="Proteomes" id="UP001156691"/>
    </source>
</evidence>
<keyword evidence="4" id="KW-0406">Ion transport</keyword>
<dbReference type="InterPro" id="IPR051313">
    <property type="entry name" value="Bact_iron-sidero_bind"/>
</dbReference>
<dbReference type="SUPFAM" id="SSF53807">
    <property type="entry name" value="Helical backbone' metal receptor"/>
    <property type="match status" value="1"/>
</dbReference>
<name>A0ABQ5WDM8_9HYPH</name>
<comment type="caution">
    <text evidence="8">The sequence shown here is derived from an EMBL/GenBank/DDBJ whole genome shotgun (WGS) entry which is preliminary data.</text>
</comment>
<protein>
    <submittedName>
        <fullName evidence="8">ABC transporter substrate-binding protein</fullName>
    </submittedName>
</protein>
<evidence type="ECO:0000313" key="8">
    <source>
        <dbReference type="EMBL" id="GLQ57889.1"/>
    </source>
</evidence>
<evidence type="ECO:0000256" key="4">
    <source>
        <dbReference type="ARBA" id="ARBA00022496"/>
    </source>
</evidence>
<reference evidence="9" key="1">
    <citation type="journal article" date="2019" name="Int. J. Syst. Evol. Microbiol.">
        <title>The Global Catalogue of Microorganisms (GCM) 10K type strain sequencing project: providing services to taxonomists for standard genome sequencing and annotation.</title>
        <authorList>
            <consortium name="The Broad Institute Genomics Platform"/>
            <consortium name="The Broad Institute Genome Sequencing Center for Infectious Disease"/>
            <person name="Wu L."/>
            <person name="Ma J."/>
        </authorList>
    </citation>
    <scope>NUCLEOTIDE SEQUENCE [LARGE SCALE GENOMIC DNA]</scope>
    <source>
        <strain evidence="9">NBRC 112416</strain>
    </source>
</reference>
<dbReference type="PANTHER" id="PTHR30532">
    <property type="entry name" value="IRON III DICITRATE-BINDING PERIPLASMIC PROTEIN"/>
    <property type="match status" value="1"/>
</dbReference>
<keyword evidence="5 6" id="KW-0732">Signal</keyword>
<dbReference type="PROSITE" id="PS50983">
    <property type="entry name" value="FE_B12_PBP"/>
    <property type="match status" value="1"/>
</dbReference>
<dbReference type="EMBL" id="BSNS01000024">
    <property type="protein sequence ID" value="GLQ57889.1"/>
    <property type="molecule type" value="Genomic_DNA"/>
</dbReference>
<dbReference type="Pfam" id="PF01497">
    <property type="entry name" value="Peripla_BP_2"/>
    <property type="match status" value="1"/>
</dbReference>
<evidence type="ECO:0000256" key="2">
    <source>
        <dbReference type="ARBA" id="ARBA00008814"/>
    </source>
</evidence>
<keyword evidence="4" id="KW-0408">Iron</keyword>
<dbReference type="Proteomes" id="UP001156691">
    <property type="component" value="Unassembled WGS sequence"/>
</dbReference>
<dbReference type="InterPro" id="IPR002491">
    <property type="entry name" value="ABC_transptr_periplasmic_BD"/>
</dbReference>
<dbReference type="PANTHER" id="PTHR30532:SF24">
    <property type="entry name" value="FERRIC ENTEROBACTIN-BINDING PERIPLASMIC PROTEIN FEPB"/>
    <property type="match status" value="1"/>
</dbReference>
<evidence type="ECO:0000256" key="5">
    <source>
        <dbReference type="ARBA" id="ARBA00022729"/>
    </source>
</evidence>
<evidence type="ECO:0000256" key="3">
    <source>
        <dbReference type="ARBA" id="ARBA00022448"/>
    </source>
</evidence>